<feature type="compositionally biased region" description="Basic and acidic residues" evidence="2">
    <location>
        <begin position="224"/>
        <end position="240"/>
    </location>
</feature>
<evidence type="ECO:0000313" key="5">
    <source>
        <dbReference type="EMBL" id="TRY73621.1"/>
    </source>
</evidence>
<dbReference type="InterPro" id="IPR050309">
    <property type="entry name" value="Type-B_Carboxylest/Lipase"/>
</dbReference>
<dbReference type="OrthoDB" id="408631at2759"/>
<dbReference type="SUPFAM" id="SSF53474">
    <property type="entry name" value="alpha/beta-Hydrolases"/>
    <property type="match status" value="1"/>
</dbReference>
<keyword evidence="6" id="KW-1185">Reference proteome</keyword>
<evidence type="ECO:0000256" key="3">
    <source>
        <dbReference type="SAM" id="Phobius"/>
    </source>
</evidence>
<dbReference type="InterPro" id="IPR002018">
    <property type="entry name" value="CarbesteraseB"/>
</dbReference>
<feature type="compositionally biased region" description="Acidic residues" evidence="2">
    <location>
        <begin position="55"/>
        <end position="65"/>
    </location>
</feature>
<proteinExistence type="predicted"/>
<keyword evidence="3" id="KW-0812">Transmembrane</keyword>
<dbReference type="EMBL" id="VCGU01000007">
    <property type="protein sequence ID" value="TRY73621.1"/>
    <property type="molecule type" value="Genomic_DNA"/>
</dbReference>
<reference evidence="5 6" key="1">
    <citation type="journal article" date="2018" name="Nat. Ecol. Evol.">
        <title>Genomic signatures of mitonuclear coevolution across populations of Tigriopus californicus.</title>
        <authorList>
            <person name="Barreto F.S."/>
            <person name="Watson E.T."/>
            <person name="Lima T.G."/>
            <person name="Willett C.S."/>
            <person name="Edmands S."/>
            <person name="Li W."/>
            <person name="Burton R.S."/>
        </authorList>
    </citation>
    <scope>NUCLEOTIDE SEQUENCE [LARGE SCALE GENOMIC DNA]</scope>
    <source>
        <strain evidence="5 6">San Diego</strain>
    </source>
</reference>
<feature type="compositionally biased region" description="Acidic residues" evidence="2">
    <location>
        <begin position="133"/>
        <end position="146"/>
    </location>
</feature>
<dbReference type="Pfam" id="PF00135">
    <property type="entry name" value="COesterase"/>
    <property type="match status" value="1"/>
</dbReference>
<evidence type="ECO:0000259" key="4">
    <source>
        <dbReference type="Pfam" id="PF00135"/>
    </source>
</evidence>
<sequence length="897" mass="100353">MSDSNKQAGGGETDTETIPPPSDHILPAKSEDKLEIEKEEKEREAEEKAKIEGKEGDEDDEDETDRAESKGEREGERKKFKIRTPKFLRSISKERKKDREDRSTPKHGSDKNSDDKAEDDTSKEPLDNHDKDENEDDPKSEDEAEEGGGILETLKNSMPAFLGGGGGKKSKEKDSEKSEEEEEKELLKNEDKEEDPKEEESPKEKGKEETKSEREAKSDEEEKEEKKDTEKDTSSEDSKDTKKKTGFLESLKNVSTHVPVIFTRKPTDKVEDIESGERKKLLKANEDDEQNSPKAAGANDSSKDKKTDTAPNETGSLVKEKNETEKRDLEKGEGCKKEPPTGTKDQCVQQFHEMDRHKQLALCCIVTALILLILVIVLVAAFTPVGWANEARLIGGGKFIETHTTCGPVEGLVDGLDQFSFKGIPYAVPVVGTQRFTHSRAATNLAECFEGKFLAHGQNASAKCWRRYPNGEVNGNEDCLTLDIFTSNVVYNELMPVVVYIGGEDLYADIEAELKPNSALAKKHGVVFIDVNFRHGALGFTSLQSLAKRTYPQTSGNYGLGDIISALQWIQLNVQHFGGHPSKVTLLGRHSGASMIMALTGSPKARGLYTQAWITNPAGAFGNQTLKDANEQNKKILENVKCGKDEVDCLLDTAAEEITKAEPLEWIVDPELPMKSEKDHSWLTIDKEVIFESLPSYWHKTRFSNVAPLVFGANAQGMVNENNVAKLAWNETQEYVEHVDKFFSEFNDTLSELVLEHYNTTFTNKNWQAYASMVSDLRMICPLLETAQVASRNFVANVYAYVVTQPRTSDLGDVADRTLDIEAIFGLLNTNDASVRKFSKNMQDMFYQFVRDGTLPQNKDLTVGMYEVSEKISTQTNYPSCEFWRSVGMVTSHVYKY</sequence>
<organism evidence="5 6">
    <name type="scientific">Tigriopus californicus</name>
    <name type="common">Marine copepod</name>
    <dbReference type="NCBI Taxonomy" id="6832"/>
    <lineage>
        <taxon>Eukaryota</taxon>
        <taxon>Metazoa</taxon>
        <taxon>Ecdysozoa</taxon>
        <taxon>Arthropoda</taxon>
        <taxon>Crustacea</taxon>
        <taxon>Multicrustacea</taxon>
        <taxon>Hexanauplia</taxon>
        <taxon>Copepoda</taxon>
        <taxon>Harpacticoida</taxon>
        <taxon>Harpacticidae</taxon>
        <taxon>Tigriopus</taxon>
    </lineage>
</organism>
<evidence type="ECO:0000313" key="6">
    <source>
        <dbReference type="Proteomes" id="UP000318571"/>
    </source>
</evidence>
<feature type="compositionally biased region" description="Basic and acidic residues" evidence="2">
    <location>
        <begin position="29"/>
        <end position="54"/>
    </location>
</feature>
<dbReference type="Gene3D" id="3.40.50.1820">
    <property type="entry name" value="alpha/beta hydrolase"/>
    <property type="match status" value="1"/>
</dbReference>
<name>A0A553P7F2_TIGCA</name>
<dbReference type="InterPro" id="IPR029058">
    <property type="entry name" value="AB_hydrolase_fold"/>
</dbReference>
<dbReference type="OMA" id="YWINHAS"/>
<evidence type="ECO:0000256" key="2">
    <source>
        <dbReference type="SAM" id="MobiDB-lite"/>
    </source>
</evidence>
<keyword evidence="1" id="KW-0325">Glycoprotein</keyword>
<accession>A0A553P7F2</accession>
<dbReference type="STRING" id="6832.A0A553P7F2"/>
<feature type="compositionally biased region" description="Basic and acidic residues" evidence="2">
    <location>
        <begin position="91"/>
        <end position="132"/>
    </location>
</feature>
<gene>
    <name evidence="5" type="ORF">TCAL_09914</name>
</gene>
<protein>
    <recommendedName>
        <fullName evidence="4">Carboxylesterase type B domain-containing protein</fullName>
    </recommendedName>
</protein>
<feature type="compositionally biased region" description="Basic and acidic residues" evidence="2">
    <location>
        <begin position="265"/>
        <end position="285"/>
    </location>
</feature>
<feature type="transmembrane region" description="Helical" evidence="3">
    <location>
        <begin position="360"/>
        <end position="382"/>
    </location>
</feature>
<keyword evidence="3" id="KW-0472">Membrane</keyword>
<dbReference type="Proteomes" id="UP000318571">
    <property type="component" value="Chromosome 3"/>
</dbReference>
<feature type="domain" description="Carboxylesterase type B" evidence="4">
    <location>
        <begin position="403"/>
        <end position="858"/>
    </location>
</feature>
<evidence type="ECO:0000256" key="1">
    <source>
        <dbReference type="ARBA" id="ARBA00023180"/>
    </source>
</evidence>
<feature type="compositionally biased region" description="Basic and acidic residues" evidence="2">
    <location>
        <begin position="185"/>
        <end position="217"/>
    </location>
</feature>
<comment type="caution">
    <text evidence="5">The sequence shown here is derived from an EMBL/GenBank/DDBJ whole genome shotgun (WGS) entry which is preliminary data.</text>
</comment>
<feature type="region of interest" description="Disordered" evidence="2">
    <location>
        <begin position="1"/>
        <end position="344"/>
    </location>
</feature>
<feature type="compositionally biased region" description="Basic and acidic residues" evidence="2">
    <location>
        <begin position="318"/>
        <end position="339"/>
    </location>
</feature>
<keyword evidence="3" id="KW-1133">Transmembrane helix</keyword>
<dbReference type="AlphaFoldDB" id="A0A553P7F2"/>
<dbReference type="PANTHER" id="PTHR11559">
    <property type="entry name" value="CARBOXYLESTERASE"/>
    <property type="match status" value="1"/>
</dbReference>
<feature type="compositionally biased region" description="Basic and acidic residues" evidence="2">
    <location>
        <begin position="66"/>
        <end position="77"/>
    </location>
</feature>